<gene>
    <name evidence="1" type="ORF">K3G42_031984</name>
</gene>
<comment type="caution">
    <text evidence="1">The sequence shown here is derived from an EMBL/GenBank/DDBJ whole genome shotgun (WGS) entry which is preliminary data.</text>
</comment>
<keyword evidence="2" id="KW-1185">Reference proteome</keyword>
<evidence type="ECO:0000313" key="2">
    <source>
        <dbReference type="Proteomes" id="UP000827872"/>
    </source>
</evidence>
<protein>
    <submittedName>
        <fullName evidence="1">Uncharacterized protein</fullName>
    </submittedName>
</protein>
<organism evidence="1 2">
    <name type="scientific">Sphaerodactylus townsendi</name>
    <dbReference type="NCBI Taxonomy" id="933632"/>
    <lineage>
        <taxon>Eukaryota</taxon>
        <taxon>Metazoa</taxon>
        <taxon>Chordata</taxon>
        <taxon>Craniata</taxon>
        <taxon>Vertebrata</taxon>
        <taxon>Euteleostomi</taxon>
        <taxon>Lepidosauria</taxon>
        <taxon>Squamata</taxon>
        <taxon>Bifurcata</taxon>
        <taxon>Gekkota</taxon>
        <taxon>Sphaerodactylidae</taxon>
        <taxon>Sphaerodactylus</taxon>
    </lineage>
</organism>
<dbReference type="EMBL" id="CM037617">
    <property type="protein sequence ID" value="KAH8006096.1"/>
    <property type="molecule type" value="Genomic_DNA"/>
</dbReference>
<evidence type="ECO:0000313" key="1">
    <source>
        <dbReference type="EMBL" id="KAH8006096.1"/>
    </source>
</evidence>
<name>A0ACB8FL68_9SAUR</name>
<dbReference type="Proteomes" id="UP000827872">
    <property type="component" value="Linkage Group LG04"/>
</dbReference>
<accession>A0ACB8FL68</accession>
<reference evidence="1" key="1">
    <citation type="submission" date="2021-08" db="EMBL/GenBank/DDBJ databases">
        <title>The first chromosome-level gecko genome reveals the dynamic sex chromosomes of Neotropical dwarf geckos (Sphaerodactylidae: Sphaerodactylus).</title>
        <authorList>
            <person name="Pinto B.J."/>
            <person name="Keating S.E."/>
            <person name="Gamble T."/>
        </authorList>
    </citation>
    <scope>NUCLEOTIDE SEQUENCE</scope>
    <source>
        <strain evidence="1">TG3544</strain>
    </source>
</reference>
<sequence length="118" mass="13392">MTRVGVMTMEFPDYEAEQPQHPDNIKLKEEPVSVVQASLDERILILPDVDEVEWTPVEEGVPSQPPFPLVPPQPPELPSLKTCPPREVLEHFIFPVLLPGMTELLHQAKKEKCFEVSD</sequence>
<proteinExistence type="predicted"/>